<reference evidence="1" key="1">
    <citation type="submission" date="2016-01" db="EMBL/GenBank/DDBJ databases">
        <authorList>
            <person name="Peeters C."/>
        </authorList>
    </citation>
    <scope>NUCLEOTIDE SEQUENCE [LARGE SCALE GENOMIC DNA]</scope>
    <source>
        <strain evidence="1">LMG 29325</strain>
    </source>
</reference>
<dbReference type="Proteomes" id="UP000054596">
    <property type="component" value="Unassembled WGS sequence"/>
</dbReference>
<accession>A0A158BUK0</accession>
<sequence>MPGLDCWLATQQRVASYSVEQGSFASDNKVAQLQELTQRLAFGGRKMSRDGFLLELESLYGSLTIVNC</sequence>
<name>A0A158BUK0_9BURK</name>
<dbReference type="EMBL" id="FCOJ02000036">
    <property type="protein sequence ID" value="SAK73661.1"/>
    <property type="molecule type" value="Genomic_DNA"/>
</dbReference>
<dbReference type="RefSeq" id="WP_086971210.1">
    <property type="nucleotide sequence ID" value="NZ_FCOJ02000036.1"/>
</dbReference>
<proteinExistence type="predicted"/>
<protein>
    <submittedName>
        <fullName evidence="1">Uncharacterized protein</fullName>
    </submittedName>
</protein>
<evidence type="ECO:0000313" key="2">
    <source>
        <dbReference type="Proteomes" id="UP000054596"/>
    </source>
</evidence>
<gene>
    <name evidence="1" type="ORF">AWB82_04552</name>
</gene>
<dbReference type="AlphaFoldDB" id="A0A158BUK0"/>
<dbReference type="OrthoDB" id="9029638at2"/>
<organism evidence="1 2">
    <name type="scientific">Caballeronia glebae</name>
    <dbReference type="NCBI Taxonomy" id="1777143"/>
    <lineage>
        <taxon>Bacteria</taxon>
        <taxon>Pseudomonadati</taxon>
        <taxon>Pseudomonadota</taxon>
        <taxon>Betaproteobacteria</taxon>
        <taxon>Burkholderiales</taxon>
        <taxon>Burkholderiaceae</taxon>
        <taxon>Caballeronia</taxon>
    </lineage>
</organism>
<comment type="caution">
    <text evidence="1">The sequence shown here is derived from an EMBL/GenBank/DDBJ whole genome shotgun (WGS) entry which is preliminary data.</text>
</comment>
<evidence type="ECO:0000313" key="1">
    <source>
        <dbReference type="EMBL" id="SAK73661.1"/>
    </source>
</evidence>
<keyword evidence="2" id="KW-1185">Reference proteome</keyword>